<evidence type="ECO:0000256" key="1">
    <source>
        <dbReference type="SAM" id="MobiDB-lite"/>
    </source>
</evidence>
<dbReference type="AlphaFoldDB" id="A0A0C9M366"/>
<dbReference type="EMBL" id="DF836327">
    <property type="protein sequence ID" value="GAN03321.1"/>
    <property type="molecule type" value="Genomic_DNA"/>
</dbReference>
<feature type="compositionally biased region" description="Basic residues" evidence="1">
    <location>
        <begin position="29"/>
        <end position="42"/>
    </location>
</feature>
<reference evidence="2" key="1">
    <citation type="submission" date="2014-09" db="EMBL/GenBank/DDBJ databases">
        <title>Draft genome sequence of an oleaginous Mucoromycotina fungus Mucor ambiguus NBRC6742.</title>
        <authorList>
            <person name="Takeda I."/>
            <person name="Yamane N."/>
            <person name="Morita T."/>
            <person name="Tamano K."/>
            <person name="Machida M."/>
            <person name="Baker S."/>
            <person name="Koike H."/>
        </authorList>
    </citation>
    <scope>NUCLEOTIDE SEQUENCE</scope>
    <source>
        <strain evidence="2">NBRC 6742</strain>
    </source>
</reference>
<feature type="region of interest" description="Disordered" evidence="1">
    <location>
        <begin position="26"/>
        <end position="47"/>
    </location>
</feature>
<accession>A0A0C9M366</accession>
<gene>
    <name evidence="2" type="ORF">MAM1_0038d02774</name>
</gene>
<dbReference type="Proteomes" id="UP000053815">
    <property type="component" value="Unassembled WGS sequence"/>
</dbReference>
<feature type="compositionally biased region" description="Low complexity" evidence="1">
    <location>
        <begin position="266"/>
        <end position="275"/>
    </location>
</feature>
<evidence type="ECO:0000313" key="3">
    <source>
        <dbReference type="Proteomes" id="UP000053815"/>
    </source>
</evidence>
<feature type="compositionally biased region" description="Basic and acidic residues" evidence="1">
    <location>
        <begin position="276"/>
        <end position="294"/>
    </location>
</feature>
<dbReference type="OrthoDB" id="5573882at2759"/>
<keyword evidence="3" id="KW-1185">Reference proteome</keyword>
<name>A0A0C9M366_9FUNG</name>
<proteinExistence type="predicted"/>
<evidence type="ECO:0000313" key="2">
    <source>
        <dbReference type="EMBL" id="GAN03321.1"/>
    </source>
</evidence>
<protein>
    <submittedName>
        <fullName evidence="2">Uncharacterized protein</fullName>
    </submittedName>
</protein>
<feature type="region of interest" description="Disordered" evidence="1">
    <location>
        <begin position="260"/>
        <end position="294"/>
    </location>
</feature>
<sequence>MIELVNPNENTPKSFIKGIPITPYGTIPKRSKNRGNKKRNSIVKKSSSATTVNSAPYPFFSSLKAPSSTSFLSFINSLFGSDQQCKEVGTPVGFMPCNTHHTSKTQMSQLDIIVPVPVSNPIDCYYSDRGNDTTCLDNCSSFSTSSSSSNSDSSLFSMYMDDDVRDRVRNGLTNDSCMSTTALSDILCDHYVQTQMNTPSSSDDFIDVPLETFRIFEAPSQSSCVPYSSSADGNQNWMIGSLLLDEPPREWTLVETLSKQPKRLQPKVQSQQSQKQQEKEQLGEEQKPEEQVKVEEQQKDIVIMNRYYHDRDTRANAAYLRMIVAEVNMMRSQKIVGPLRPRRVLPKRLDRFMHRPSPLQLILV</sequence>
<organism evidence="2">
    <name type="scientific">Mucor ambiguus</name>
    <dbReference type="NCBI Taxonomy" id="91626"/>
    <lineage>
        <taxon>Eukaryota</taxon>
        <taxon>Fungi</taxon>
        <taxon>Fungi incertae sedis</taxon>
        <taxon>Mucoromycota</taxon>
        <taxon>Mucoromycotina</taxon>
        <taxon>Mucoromycetes</taxon>
        <taxon>Mucorales</taxon>
        <taxon>Mucorineae</taxon>
        <taxon>Mucoraceae</taxon>
        <taxon>Mucor</taxon>
    </lineage>
</organism>